<evidence type="ECO:0000313" key="2">
    <source>
        <dbReference type="EMBL" id="ODN70992.1"/>
    </source>
</evidence>
<reference evidence="2 3" key="1">
    <citation type="submission" date="2016-07" db="EMBL/GenBank/DDBJ databases">
        <title>Draft Genome Sequence of Methylobrevis pamukkalensis PK2.</title>
        <authorList>
            <person name="Vasilenko O.V."/>
            <person name="Doronina N.V."/>
            <person name="Shmareva M.N."/>
            <person name="Tarlachkov S.V."/>
            <person name="Mustakhimov I."/>
            <person name="Trotsenko Y.A."/>
        </authorList>
    </citation>
    <scope>NUCLEOTIDE SEQUENCE [LARGE SCALE GENOMIC DNA]</scope>
    <source>
        <strain evidence="2 3">PK2</strain>
    </source>
</reference>
<keyword evidence="3" id="KW-1185">Reference proteome</keyword>
<name>A0A1E3H3V3_9HYPH</name>
<comment type="caution">
    <text evidence="2">The sequence shown here is derived from an EMBL/GenBank/DDBJ whole genome shotgun (WGS) entry which is preliminary data.</text>
</comment>
<evidence type="ECO:0000313" key="3">
    <source>
        <dbReference type="Proteomes" id="UP000094622"/>
    </source>
</evidence>
<dbReference type="AlphaFoldDB" id="A0A1E3H3V3"/>
<feature type="region of interest" description="Disordered" evidence="1">
    <location>
        <begin position="25"/>
        <end position="58"/>
    </location>
</feature>
<feature type="compositionally biased region" description="Low complexity" evidence="1">
    <location>
        <begin position="37"/>
        <end position="58"/>
    </location>
</feature>
<protein>
    <submittedName>
        <fullName evidence="2">Uncharacterized protein</fullName>
    </submittedName>
</protein>
<gene>
    <name evidence="2" type="ORF">A6302_01693</name>
</gene>
<dbReference type="EMBL" id="MCRJ01000033">
    <property type="protein sequence ID" value="ODN70992.1"/>
    <property type="molecule type" value="Genomic_DNA"/>
</dbReference>
<dbReference type="PATRIC" id="fig|1439726.3.peg.1790"/>
<dbReference type="Proteomes" id="UP000094622">
    <property type="component" value="Unassembled WGS sequence"/>
</dbReference>
<organism evidence="2 3">
    <name type="scientific">Methylobrevis pamukkalensis</name>
    <dbReference type="NCBI Taxonomy" id="1439726"/>
    <lineage>
        <taxon>Bacteria</taxon>
        <taxon>Pseudomonadati</taxon>
        <taxon>Pseudomonadota</taxon>
        <taxon>Alphaproteobacteria</taxon>
        <taxon>Hyphomicrobiales</taxon>
        <taxon>Pleomorphomonadaceae</taxon>
        <taxon>Methylobrevis</taxon>
    </lineage>
</organism>
<evidence type="ECO:0000256" key="1">
    <source>
        <dbReference type="SAM" id="MobiDB-lite"/>
    </source>
</evidence>
<accession>A0A1E3H3V3</accession>
<proteinExistence type="predicted"/>
<sequence length="58" mass="5989">MEADPWREQFLAAFDAFIPGERVAGKPAVTRPETAGRDAAAGDDAPAGHADALLPGRG</sequence>